<gene>
    <name evidence="3" type="ORF">NQ317_007847</name>
</gene>
<dbReference type="InterPro" id="IPR038538">
    <property type="entry name" value="MTERF_sf"/>
</dbReference>
<dbReference type="Proteomes" id="UP001162164">
    <property type="component" value="Unassembled WGS sequence"/>
</dbReference>
<name>A0ABQ9IQ64_9CUCU</name>
<dbReference type="EMBL" id="JAPWTJ010003989">
    <property type="protein sequence ID" value="KAJ8949593.1"/>
    <property type="molecule type" value="Genomic_DNA"/>
</dbReference>
<organism evidence="3 4">
    <name type="scientific">Molorchus minor</name>
    <dbReference type="NCBI Taxonomy" id="1323400"/>
    <lineage>
        <taxon>Eukaryota</taxon>
        <taxon>Metazoa</taxon>
        <taxon>Ecdysozoa</taxon>
        <taxon>Arthropoda</taxon>
        <taxon>Hexapoda</taxon>
        <taxon>Insecta</taxon>
        <taxon>Pterygota</taxon>
        <taxon>Neoptera</taxon>
        <taxon>Endopterygota</taxon>
        <taxon>Coleoptera</taxon>
        <taxon>Polyphaga</taxon>
        <taxon>Cucujiformia</taxon>
        <taxon>Chrysomeloidea</taxon>
        <taxon>Cerambycidae</taxon>
        <taxon>Lamiinae</taxon>
        <taxon>Monochamini</taxon>
        <taxon>Molorchus</taxon>
    </lineage>
</organism>
<dbReference type="Gene3D" id="1.25.70.10">
    <property type="entry name" value="Transcription termination factor 3, mitochondrial"/>
    <property type="match status" value="1"/>
</dbReference>
<keyword evidence="4" id="KW-1185">Reference proteome</keyword>
<evidence type="ECO:0000313" key="4">
    <source>
        <dbReference type="Proteomes" id="UP001162164"/>
    </source>
</evidence>
<evidence type="ECO:0000256" key="1">
    <source>
        <dbReference type="ARBA" id="ARBA00007692"/>
    </source>
</evidence>
<comment type="caution">
    <text evidence="3">The sequence shown here is derived from an EMBL/GenBank/DDBJ whole genome shotgun (WGS) entry which is preliminary data.</text>
</comment>
<evidence type="ECO:0000256" key="2">
    <source>
        <dbReference type="ARBA" id="ARBA00022946"/>
    </source>
</evidence>
<proteinExistence type="inferred from homology"/>
<reference evidence="3" key="1">
    <citation type="journal article" date="2023" name="Insect Mol. Biol.">
        <title>Genome sequencing provides insights into the evolution of gene families encoding plant cell wall-degrading enzymes in longhorned beetles.</title>
        <authorList>
            <person name="Shin N.R."/>
            <person name="Okamura Y."/>
            <person name="Kirsch R."/>
            <person name="Pauchet Y."/>
        </authorList>
    </citation>
    <scope>NUCLEOTIDE SEQUENCE</scope>
    <source>
        <strain evidence="3">MMC_N1</strain>
    </source>
</reference>
<comment type="similarity">
    <text evidence="1">Belongs to the mTERF family.</text>
</comment>
<dbReference type="PANTHER" id="PTHR15437">
    <property type="entry name" value="TRANSCRIPTION TERMINATION FACTOR, MITOCHONDRIAL"/>
    <property type="match status" value="1"/>
</dbReference>
<dbReference type="PANTHER" id="PTHR15437:SF6">
    <property type="entry name" value="TRANSCRIPTION TERMINATION FACTOR, MITOCHONDRIAL"/>
    <property type="match status" value="1"/>
</dbReference>
<keyword evidence="2" id="KW-0809">Transit peptide</keyword>
<dbReference type="InterPro" id="IPR003690">
    <property type="entry name" value="MTERF"/>
</dbReference>
<evidence type="ECO:0000313" key="3">
    <source>
        <dbReference type="EMBL" id="KAJ8949593.1"/>
    </source>
</evidence>
<accession>A0ABQ9IQ64</accession>
<sequence length="137" mass="16117">MKLILELPNTSFIKLIREQQKLSKHFVQKTFLLSQNLKELIEKIKLLLGILKERSDTKLILGDNSLAEYLSERLQCPEEVAKYLISKQPALQNKSLTKMNEMIDFLYKQGFQPIHMRRVPKILLHSVETTKKRLKEL</sequence>
<protein>
    <submittedName>
        <fullName evidence="3">Uncharacterized protein</fullName>
    </submittedName>
</protein>